<keyword evidence="9" id="KW-1185">Reference proteome</keyword>
<dbReference type="GO" id="GO:0016020">
    <property type="term" value="C:membrane"/>
    <property type="evidence" value="ECO:0007669"/>
    <property type="project" value="UniProtKB-SubCell"/>
</dbReference>
<dbReference type="Proteomes" id="UP000317155">
    <property type="component" value="Unassembled WGS sequence"/>
</dbReference>
<evidence type="ECO:0000256" key="6">
    <source>
        <dbReference type="SAM" id="Phobius"/>
    </source>
</evidence>
<dbReference type="GO" id="GO:0017004">
    <property type="term" value="P:cytochrome complex assembly"/>
    <property type="evidence" value="ECO:0007669"/>
    <property type="project" value="UniProtKB-KW"/>
</dbReference>
<feature type="transmembrane region" description="Helical" evidence="6">
    <location>
        <begin position="46"/>
        <end position="65"/>
    </location>
</feature>
<evidence type="ECO:0000256" key="1">
    <source>
        <dbReference type="ARBA" id="ARBA00004141"/>
    </source>
</evidence>
<protein>
    <submittedName>
        <fullName evidence="8">Cytochrome c biogenesis protein ResB</fullName>
    </submittedName>
</protein>
<dbReference type="EMBL" id="VJVV01000002">
    <property type="protein sequence ID" value="TRO83292.1"/>
    <property type="molecule type" value="Genomic_DNA"/>
</dbReference>
<evidence type="ECO:0000259" key="7">
    <source>
        <dbReference type="Pfam" id="PF05140"/>
    </source>
</evidence>
<feature type="transmembrane region" description="Helical" evidence="6">
    <location>
        <begin position="131"/>
        <end position="151"/>
    </location>
</feature>
<keyword evidence="2 6" id="KW-0812">Transmembrane</keyword>
<feature type="domain" description="ResB-like" evidence="7">
    <location>
        <begin position="330"/>
        <end position="369"/>
    </location>
</feature>
<evidence type="ECO:0000256" key="5">
    <source>
        <dbReference type="ARBA" id="ARBA00023136"/>
    </source>
</evidence>
<dbReference type="InterPro" id="IPR023494">
    <property type="entry name" value="Cyt_c_bgen_Ccs1/CcsB/ResB"/>
</dbReference>
<accession>A0A550JJB4</accession>
<evidence type="ECO:0000256" key="3">
    <source>
        <dbReference type="ARBA" id="ARBA00022748"/>
    </source>
</evidence>
<keyword evidence="5 6" id="KW-0472">Membrane</keyword>
<comment type="caution">
    <text evidence="8">The sequence shown here is derived from an EMBL/GenBank/DDBJ whole genome shotgun (WGS) entry which is preliminary data.</text>
</comment>
<organism evidence="8 9">
    <name type="scientific">Trichloromonas acetexigens</name>
    <dbReference type="NCBI Taxonomy" id="38815"/>
    <lineage>
        <taxon>Bacteria</taxon>
        <taxon>Pseudomonadati</taxon>
        <taxon>Thermodesulfobacteriota</taxon>
        <taxon>Desulfuromonadia</taxon>
        <taxon>Desulfuromonadales</taxon>
        <taxon>Trichloromonadaceae</taxon>
        <taxon>Trichloromonas</taxon>
    </lineage>
</organism>
<comment type="subcellular location">
    <subcellularLocation>
        <location evidence="1">Membrane</location>
        <topology evidence="1">Multi-pass membrane protein</topology>
    </subcellularLocation>
</comment>
<feature type="domain" description="ResB-like" evidence="7">
    <location>
        <begin position="40"/>
        <end position="191"/>
    </location>
</feature>
<evidence type="ECO:0000313" key="9">
    <source>
        <dbReference type="Proteomes" id="UP000317155"/>
    </source>
</evidence>
<dbReference type="PANTHER" id="PTHR31566">
    <property type="entry name" value="CYTOCHROME C BIOGENESIS PROTEIN CCS1, CHLOROPLASTIC"/>
    <property type="match status" value="1"/>
</dbReference>
<feature type="domain" description="ResB-like" evidence="7">
    <location>
        <begin position="281"/>
        <end position="322"/>
    </location>
</feature>
<evidence type="ECO:0000256" key="2">
    <source>
        <dbReference type="ARBA" id="ARBA00022692"/>
    </source>
</evidence>
<dbReference type="InterPro" id="IPR007816">
    <property type="entry name" value="ResB-like_domain"/>
</dbReference>
<evidence type="ECO:0000313" key="8">
    <source>
        <dbReference type="EMBL" id="TRO83292.1"/>
    </source>
</evidence>
<keyword evidence="4 6" id="KW-1133">Transmembrane helix</keyword>
<evidence type="ECO:0000256" key="4">
    <source>
        <dbReference type="ARBA" id="ARBA00022989"/>
    </source>
</evidence>
<name>A0A550JJB4_9BACT</name>
<keyword evidence="3" id="KW-0201">Cytochrome c-type biogenesis</keyword>
<gene>
    <name evidence="8" type="ORF">FL622_04195</name>
</gene>
<dbReference type="PANTHER" id="PTHR31566:SF0">
    <property type="entry name" value="CYTOCHROME C BIOGENESIS PROTEIN CCS1, CHLOROPLASTIC"/>
    <property type="match status" value="1"/>
</dbReference>
<dbReference type="AlphaFoldDB" id="A0A550JJB4"/>
<dbReference type="Pfam" id="PF05140">
    <property type="entry name" value="ResB"/>
    <property type="match status" value="3"/>
</dbReference>
<sequence length="416" mass="45893">MIWRSLASLRLTVPLLLGLALAAVFGTFAPLEEGRYEIFYQRLWFRLLLGLLALNLSVCTVRSLLQRRRMLAVPTFPLNSADLDPPWRVLPEGLDRDRAAARLAALGYRVVAHPQGLLAQQGIGGRWGGTVVHLSLLLIMAGALLGGAGFVGTRQLHVGHEATDYFDWAAQADRPLGFTLRLDHFEPVHYPIELRLAVVEADGSRPPLLLTTREGETVELPRPGLTAQVEKFLPFEQMLFLQLYRDGLPLGRYQALPAGGKETSPIAFGLTLHPDAFRDPMLKQLHSEVSILEEGQVVKQGVIEVNRPLVHRGVTIYQTAHGRDPFGFWFAGFQLSRDPGEPLVWSGCVLLSLGLLTAFFRRWRVLLFAWPEGRGVLEPLRGFAGEAGSADLQVLLHALAVSVTAEAGTSADRYDP</sequence>
<dbReference type="RefSeq" id="WP_092056116.1">
    <property type="nucleotide sequence ID" value="NZ_FOJJ01000012.1"/>
</dbReference>
<reference evidence="8 9" key="1">
    <citation type="submission" date="2019-07" db="EMBL/GenBank/DDBJ databases">
        <title>Insights of Desulfuromonas acetexigens electromicrobiology.</title>
        <authorList>
            <person name="Katuri K."/>
            <person name="Sapireddy V."/>
            <person name="Shaw D.R."/>
            <person name="Saikaly P."/>
        </authorList>
    </citation>
    <scope>NUCLEOTIDE SEQUENCE [LARGE SCALE GENOMIC DNA]</scope>
    <source>
        <strain evidence="8 9">2873</strain>
    </source>
</reference>
<dbReference type="OrthoDB" id="5395230at2"/>
<proteinExistence type="predicted"/>